<evidence type="ECO:0000256" key="4">
    <source>
        <dbReference type="ARBA" id="ARBA00022583"/>
    </source>
</evidence>
<dbReference type="PANTHER" id="PTHR22951">
    <property type="entry name" value="CLATHRIN ASSEMBLY PROTEIN"/>
    <property type="match status" value="1"/>
</dbReference>
<evidence type="ECO:0000256" key="9">
    <source>
        <dbReference type="SAM" id="MobiDB-lite"/>
    </source>
</evidence>
<keyword evidence="12" id="KW-1185">Reference proteome</keyword>
<evidence type="ECO:0000256" key="2">
    <source>
        <dbReference type="ARBA" id="ARBA00004555"/>
    </source>
</evidence>
<dbReference type="GO" id="GO:0005546">
    <property type="term" value="F:phosphatidylinositol-4,5-bisphosphate binding"/>
    <property type="evidence" value="ECO:0007669"/>
    <property type="project" value="TreeGrafter"/>
</dbReference>
<protein>
    <recommendedName>
        <fullName evidence="10">ENTH domain-containing protein</fullName>
    </recommendedName>
</protein>
<dbReference type="AlphaFoldDB" id="A0A8X8XFT1"/>
<reference evidence="11" key="2">
    <citation type="submission" date="2020-08" db="EMBL/GenBank/DDBJ databases">
        <title>Plant Genome Project.</title>
        <authorList>
            <person name="Zhang R.-G."/>
        </authorList>
    </citation>
    <scope>NUCLEOTIDE SEQUENCE</scope>
    <source>
        <strain evidence="11">Huo1</strain>
        <tissue evidence="11">Leaf</tissue>
    </source>
</reference>
<proteinExistence type="predicted"/>
<dbReference type="Proteomes" id="UP000298416">
    <property type="component" value="Unassembled WGS sequence"/>
</dbReference>
<dbReference type="GO" id="GO:0006900">
    <property type="term" value="P:vesicle budding from membrane"/>
    <property type="evidence" value="ECO:0007669"/>
    <property type="project" value="TreeGrafter"/>
</dbReference>
<comment type="caution">
    <text evidence="11">The sequence shown here is derived from an EMBL/GenBank/DDBJ whole genome shotgun (WGS) entry which is preliminary data.</text>
</comment>
<dbReference type="SUPFAM" id="SSF48464">
    <property type="entry name" value="ENTH/VHS domain"/>
    <property type="match status" value="1"/>
</dbReference>
<dbReference type="SMART" id="SM00273">
    <property type="entry name" value="ENTH"/>
    <property type="match status" value="1"/>
</dbReference>
<sequence length="577" mass="63595">MASSTLRKAIGVVKDHTSISLAKVTGNVAPDLEVLVVKATTHENEAADDKYAKEILILMASSRINVNACVFAVSKRLTRTSDWIVALKVLVLVHKLLNEGGPVFRQEMLFSSRRGPRVLNMAGFRDDAHSSSWDQSSFVRAYARYLDQKLETMACGRKNLSVGDGGGAGYGRDEDSFRRAKSCDDFSGGGSRMGRDEVLWLKDLSPERVLDRLNQLLRVLGRFLASRPTGAARSARMVLVALRLLVRDSFVLYDDICDVLKHLLECFSDMEYAYPVTAFDAYVNAAKMIVDLNGFYDWVKDVGIVRPYDFPQVEKISDQLLGLERLMREKANRAESPKEEESFSQVKDEGDEVSVSDIKALPPPEIPLQDLVNLDDDVSVDQESNKLALSLFSEWVEFPEYVEGKVSSGSAWENPAGERGKADWEVVLVESVSNLSMQQVEMGGGLDALLLNGMYDQREVKQHFDASRMIGGSASSVALPGQMSEGATEVLALPPAPDVAQKDPFAASLSVPPPAYVQMADLKMKREVLAQEQQLWQRQASNGLQGQLMYGCYGGGGGGGAMPQHVGLKQQQQWAYY</sequence>
<evidence type="ECO:0000256" key="1">
    <source>
        <dbReference type="ARBA" id="ARBA00004132"/>
    </source>
</evidence>
<dbReference type="InterPro" id="IPR014712">
    <property type="entry name" value="ANTH_dom_sf"/>
</dbReference>
<evidence type="ECO:0000313" key="11">
    <source>
        <dbReference type="EMBL" id="KAG6413805.1"/>
    </source>
</evidence>
<accession>A0A8X8XFT1</accession>
<evidence type="ECO:0000256" key="8">
    <source>
        <dbReference type="ARBA" id="ARBA00023329"/>
    </source>
</evidence>
<dbReference type="GO" id="GO:0032050">
    <property type="term" value="F:clathrin heavy chain binding"/>
    <property type="evidence" value="ECO:0007669"/>
    <property type="project" value="TreeGrafter"/>
</dbReference>
<dbReference type="InterPro" id="IPR045192">
    <property type="entry name" value="AP180-like"/>
</dbReference>
<dbReference type="PANTHER" id="PTHR22951:SF62">
    <property type="entry name" value="ASSEMBLY PLANT-LIKE PROTEIN, PUTATIVE-RELATED"/>
    <property type="match status" value="1"/>
</dbReference>
<dbReference type="OrthoDB" id="897408at2759"/>
<dbReference type="Gene3D" id="1.25.40.90">
    <property type="match status" value="1"/>
</dbReference>
<dbReference type="GO" id="GO:0030136">
    <property type="term" value="C:clathrin-coated vesicle"/>
    <property type="evidence" value="ECO:0007669"/>
    <property type="project" value="UniProtKB-SubCell"/>
</dbReference>
<keyword evidence="4" id="KW-0254">Endocytosis</keyword>
<organism evidence="11">
    <name type="scientific">Salvia splendens</name>
    <name type="common">Scarlet sage</name>
    <dbReference type="NCBI Taxonomy" id="180675"/>
    <lineage>
        <taxon>Eukaryota</taxon>
        <taxon>Viridiplantae</taxon>
        <taxon>Streptophyta</taxon>
        <taxon>Embryophyta</taxon>
        <taxon>Tracheophyta</taxon>
        <taxon>Spermatophyta</taxon>
        <taxon>Magnoliopsida</taxon>
        <taxon>eudicotyledons</taxon>
        <taxon>Gunneridae</taxon>
        <taxon>Pentapetalae</taxon>
        <taxon>asterids</taxon>
        <taxon>lamiids</taxon>
        <taxon>Lamiales</taxon>
        <taxon>Lamiaceae</taxon>
        <taxon>Nepetoideae</taxon>
        <taxon>Mentheae</taxon>
        <taxon>Salviinae</taxon>
        <taxon>Salvia</taxon>
        <taxon>Salvia subgen. Calosphace</taxon>
        <taxon>core Calosphace</taxon>
    </lineage>
</organism>
<keyword evidence="5" id="KW-0333">Golgi apparatus</keyword>
<dbReference type="EMBL" id="PNBA02000009">
    <property type="protein sequence ID" value="KAG6413805.1"/>
    <property type="molecule type" value="Genomic_DNA"/>
</dbReference>
<keyword evidence="6" id="KW-0472">Membrane</keyword>
<evidence type="ECO:0000256" key="5">
    <source>
        <dbReference type="ARBA" id="ARBA00023034"/>
    </source>
</evidence>
<dbReference type="InterPro" id="IPR008942">
    <property type="entry name" value="ENTH_VHS"/>
</dbReference>
<dbReference type="GO" id="GO:0005905">
    <property type="term" value="C:clathrin-coated pit"/>
    <property type="evidence" value="ECO:0007669"/>
    <property type="project" value="UniProtKB-SubCell"/>
</dbReference>
<keyword evidence="8" id="KW-0968">Cytoplasmic vesicle</keyword>
<dbReference type="Pfam" id="PF07651">
    <property type="entry name" value="ANTH"/>
    <property type="match status" value="1"/>
</dbReference>
<dbReference type="Gene3D" id="1.20.58.150">
    <property type="entry name" value="ANTH domain"/>
    <property type="match status" value="1"/>
</dbReference>
<dbReference type="InterPro" id="IPR013809">
    <property type="entry name" value="ENTH"/>
</dbReference>
<dbReference type="SUPFAM" id="SSF89009">
    <property type="entry name" value="GAT-like domain"/>
    <property type="match status" value="1"/>
</dbReference>
<name>A0A8X8XFT1_SALSN</name>
<feature type="domain" description="ENTH" evidence="10">
    <location>
        <begin position="24"/>
        <end position="160"/>
    </location>
</feature>
<evidence type="ECO:0000256" key="7">
    <source>
        <dbReference type="ARBA" id="ARBA00023176"/>
    </source>
</evidence>
<evidence type="ECO:0000259" key="10">
    <source>
        <dbReference type="PROSITE" id="PS50942"/>
    </source>
</evidence>
<keyword evidence="7" id="KW-0168">Coated pit</keyword>
<dbReference type="GO" id="GO:0005545">
    <property type="term" value="F:1-phosphatidylinositol binding"/>
    <property type="evidence" value="ECO:0007669"/>
    <property type="project" value="InterPro"/>
</dbReference>
<dbReference type="GO" id="GO:0005794">
    <property type="term" value="C:Golgi apparatus"/>
    <property type="evidence" value="ECO:0007669"/>
    <property type="project" value="UniProtKB-SubCell"/>
</dbReference>
<dbReference type="GO" id="GO:0048268">
    <property type="term" value="P:clathrin coat assembly"/>
    <property type="evidence" value="ECO:0007669"/>
    <property type="project" value="InterPro"/>
</dbReference>
<dbReference type="CDD" id="cd16987">
    <property type="entry name" value="ANTH_N_AP180_plant"/>
    <property type="match status" value="1"/>
</dbReference>
<gene>
    <name evidence="11" type="ORF">SASPL_126520</name>
</gene>
<dbReference type="FunFam" id="1.20.58.150:FF:000005">
    <property type="entry name" value="putative clathrin assembly protein At2g25430"/>
    <property type="match status" value="1"/>
</dbReference>
<feature type="region of interest" description="Disordered" evidence="9">
    <location>
        <begin position="331"/>
        <end position="351"/>
    </location>
</feature>
<dbReference type="GO" id="GO:0072583">
    <property type="term" value="P:clathrin-dependent endocytosis"/>
    <property type="evidence" value="ECO:0007669"/>
    <property type="project" value="InterPro"/>
</dbReference>
<comment type="subcellular location">
    <subcellularLocation>
        <location evidence="1">Cytoplasmic vesicle</location>
        <location evidence="1">Clathrin-coated vesicle</location>
    </subcellularLocation>
    <subcellularLocation>
        <location evidence="2">Golgi apparatus</location>
    </subcellularLocation>
    <subcellularLocation>
        <location evidence="3">Membrane</location>
        <location evidence="3">Clathrin-coated pit</location>
    </subcellularLocation>
</comment>
<dbReference type="InterPro" id="IPR011417">
    <property type="entry name" value="ANTH_dom"/>
</dbReference>
<dbReference type="GO" id="GO:0000149">
    <property type="term" value="F:SNARE binding"/>
    <property type="evidence" value="ECO:0007669"/>
    <property type="project" value="TreeGrafter"/>
</dbReference>
<evidence type="ECO:0000313" key="12">
    <source>
        <dbReference type="Proteomes" id="UP000298416"/>
    </source>
</evidence>
<evidence type="ECO:0000256" key="3">
    <source>
        <dbReference type="ARBA" id="ARBA00004600"/>
    </source>
</evidence>
<evidence type="ECO:0000256" key="6">
    <source>
        <dbReference type="ARBA" id="ARBA00023136"/>
    </source>
</evidence>
<feature type="compositionally biased region" description="Basic and acidic residues" evidence="9">
    <location>
        <begin position="331"/>
        <end position="341"/>
    </location>
</feature>
<dbReference type="PROSITE" id="PS50942">
    <property type="entry name" value="ENTH"/>
    <property type="match status" value="1"/>
</dbReference>
<dbReference type="InterPro" id="IPR048050">
    <property type="entry name" value="ANTH_N_plant"/>
</dbReference>
<reference evidence="11" key="1">
    <citation type="submission" date="2018-01" db="EMBL/GenBank/DDBJ databases">
        <authorList>
            <person name="Mao J.F."/>
        </authorList>
    </citation>
    <scope>NUCLEOTIDE SEQUENCE</scope>
    <source>
        <strain evidence="11">Huo1</strain>
        <tissue evidence="11">Leaf</tissue>
    </source>
</reference>